<dbReference type="GO" id="GO:0046872">
    <property type="term" value="F:metal ion binding"/>
    <property type="evidence" value="ECO:0007669"/>
    <property type="project" value="UniProtKB-KW"/>
</dbReference>
<dbReference type="PANTHER" id="PTHR46244:SF3">
    <property type="entry name" value="PHOSPHOENOLPYRUVATE-PROTEIN PHOSPHOTRANSFERASE"/>
    <property type="match status" value="1"/>
</dbReference>
<dbReference type="GO" id="GO:0005737">
    <property type="term" value="C:cytoplasm"/>
    <property type="evidence" value="ECO:0007669"/>
    <property type="project" value="UniProtKB-SubCell"/>
</dbReference>
<dbReference type="Pfam" id="PF00391">
    <property type="entry name" value="PEP-utilizers"/>
    <property type="match status" value="1"/>
</dbReference>
<feature type="active site" description="Tele-phosphohistidine intermediate" evidence="18">
    <location>
        <position position="191"/>
    </location>
</feature>
<dbReference type="SUPFAM" id="SSF52009">
    <property type="entry name" value="Phosphohistidine domain"/>
    <property type="match status" value="1"/>
</dbReference>
<dbReference type="InterPro" id="IPR006318">
    <property type="entry name" value="PTS_EI-like"/>
</dbReference>
<dbReference type="SUPFAM" id="SSF51621">
    <property type="entry name" value="Phosphoenolpyruvate/pyruvate domain"/>
    <property type="match status" value="1"/>
</dbReference>
<dbReference type="SUPFAM" id="SSF47831">
    <property type="entry name" value="Enzyme I of the PEP:sugar phosphotransferase system HPr-binding (sub)domain"/>
    <property type="match status" value="1"/>
</dbReference>
<protein>
    <recommendedName>
        <fullName evidence="7 17">Phosphoenolpyruvate-protein phosphotransferase</fullName>
        <ecNumber evidence="6 17">2.7.3.9</ecNumber>
    </recommendedName>
    <alternativeName>
        <fullName evidence="16 17">Phosphotransferase system, enzyme I</fullName>
    </alternativeName>
</protein>
<dbReference type="Gene3D" id="1.10.274.10">
    <property type="entry name" value="PtsI, HPr-binding domain"/>
    <property type="match status" value="1"/>
</dbReference>
<feature type="binding site" evidence="19">
    <location>
        <position position="334"/>
    </location>
    <ligand>
        <name>phosphoenolpyruvate</name>
        <dbReference type="ChEBI" id="CHEBI:58702"/>
    </ligand>
</feature>
<dbReference type="Gene3D" id="3.20.20.60">
    <property type="entry name" value="Phosphoenolpyruvate-binding domains"/>
    <property type="match status" value="1"/>
</dbReference>
<dbReference type="PANTHER" id="PTHR46244">
    <property type="entry name" value="PHOSPHOENOLPYRUVATE-PROTEIN PHOSPHOTRANSFERASE"/>
    <property type="match status" value="1"/>
</dbReference>
<evidence type="ECO:0000256" key="13">
    <source>
        <dbReference type="ARBA" id="ARBA00022723"/>
    </source>
</evidence>
<keyword evidence="8 17" id="KW-0813">Transport</keyword>
<evidence type="ECO:0000256" key="8">
    <source>
        <dbReference type="ARBA" id="ARBA00022448"/>
    </source>
</evidence>
<evidence type="ECO:0000256" key="11">
    <source>
        <dbReference type="ARBA" id="ARBA00022679"/>
    </source>
</evidence>
<evidence type="ECO:0000256" key="16">
    <source>
        <dbReference type="ARBA" id="ARBA00033235"/>
    </source>
</evidence>
<evidence type="ECO:0000256" key="10">
    <source>
        <dbReference type="ARBA" id="ARBA00022597"/>
    </source>
</evidence>
<evidence type="ECO:0000313" key="24">
    <source>
        <dbReference type="EMBL" id="MBB6428220.1"/>
    </source>
</evidence>
<evidence type="ECO:0000256" key="15">
    <source>
        <dbReference type="ARBA" id="ARBA00022842"/>
    </source>
</evidence>
<dbReference type="InterPro" id="IPR040442">
    <property type="entry name" value="Pyrv_kinase-like_dom_sf"/>
</dbReference>
<dbReference type="InterPro" id="IPR000121">
    <property type="entry name" value="PEP_util_C"/>
</dbReference>
<keyword evidence="11 17" id="KW-0808">Transferase</keyword>
<evidence type="ECO:0000256" key="1">
    <source>
        <dbReference type="ARBA" id="ARBA00000683"/>
    </source>
</evidence>
<accession>A0A7X0LIH9</accession>
<evidence type="ECO:0000256" key="19">
    <source>
        <dbReference type="PIRSR" id="PIRSR000732-2"/>
    </source>
</evidence>
<dbReference type="Proteomes" id="UP000541810">
    <property type="component" value="Unassembled WGS sequence"/>
</dbReference>
<comment type="catalytic activity">
    <reaction evidence="1 17">
        <text>L-histidyl-[protein] + phosphoenolpyruvate = N(pros)-phospho-L-histidyl-[protein] + pyruvate</text>
        <dbReference type="Rhea" id="RHEA:23880"/>
        <dbReference type="Rhea" id="RHEA-COMP:9745"/>
        <dbReference type="Rhea" id="RHEA-COMP:9746"/>
        <dbReference type="ChEBI" id="CHEBI:15361"/>
        <dbReference type="ChEBI" id="CHEBI:29979"/>
        <dbReference type="ChEBI" id="CHEBI:58702"/>
        <dbReference type="ChEBI" id="CHEBI:64837"/>
        <dbReference type="EC" id="2.7.3.9"/>
    </reaction>
</comment>
<dbReference type="InterPro" id="IPR050499">
    <property type="entry name" value="PEP-utilizing_PTS_enzyme"/>
</dbReference>
<feature type="binding site" evidence="20">
    <location>
        <position position="437"/>
    </location>
    <ligand>
        <name>Mg(2+)</name>
        <dbReference type="ChEBI" id="CHEBI:18420"/>
    </ligand>
</feature>
<dbReference type="PIRSF" id="PIRSF000732">
    <property type="entry name" value="PTS_enzyme_I"/>
    <property type="match status" value="1"/>
</dbReference>
<dbReference type="InterPro" id="IPR024692">
    <property type="entry name" value="PTS_EI"/>
</dbReference>
<evidence type="ECO:0000256" key="3">
    <source>
        <dbReference type="ARBA" id="ARBA00002728"/>
    </source>
</evidence>
<proteinExistence type="inferred from homology"/>
<evidence type="ECO:0000259" key="23">
    <source>
        <dbReference type="Pfam" id="PF05524"/>
    </source>
</evidence>
<evidence type="ECO:0000256" key="6">
    <source>
        <dbReference type="ARBA" id="ARBA00012232"/>
    </source>
</evidence>
<dbReference type="PROSITE" id="PS00742">
    <property type="entry name" value="PEP_ENZYMES_2"/>
    <property type="match status" value="1"/>
</dbReference>
<keyword evidence="12 17" id="KW-0598">Phosphotransferase system</keyword>
<dbReference type="Gene3D" id="3.50.30.10">
    <property type="entry name" value="Phosphohistidine domain"/>
    <property type="match status" value="1"/>
</dbReference>
<feature type="domain" description="Phosphotransferase system enzyme I N-terminal" evidence="23">
    <location>
        <begin position="5"/>
        <end position="128"/>
    </location>
</feature>
<evidence type="ECO:0000256" key="7">
    <source>
        <dbReference type="ARBA" id="ARBA00016544"/>
    </source>
</evidence>
<feature type="binding site" evidence="20">
    <location>
        <position position="461"/>
    </location>
    <ligand>
        <name>Mg(2+)</name>
        <dbReference type="ChEBI" id="CHEBI:18420"/>
    </ligand>
</feature>
<dbReference type="InterPro" id="IPR023151">
    <property type="entry name" value="PEP_util_CS"/>
</dbReference>
<evidence type="ECO:0000259" key="21">
    <source>
        <dbReference type="Pfam" id="PF00391"/>
    </source>
</evidence>
<evidence type="ECO:0000256" key="18">
    <source>
        <dbReference type="PIRSR" id="PIRSR000732-1"/>
    </source>
</evidence>
<evidence type="ECO:0000313" key="25">
    <source>
        <dbReference type="Proteomes" id="UP000541810"/>
    </source>
</evidence>
<feature type="binding site" evidence="19">
    <location>
        <position position="471"/>
    </location>
    <ligand>
        <name>phosphoenolpyruvate</name>
        <dbReference type="ChEBI" id="CHEBI:58702"/>
    </ligand>
</feature>
<evidence type="ECO:0000256" key="5">
    <source>
        <dbReference type="ARBA" id="ARBA00007837"/>
    </source>
</evidence>
<comment type="cofactor">
    <cofactor evidence="2 17 20">
        <name>Mg(2+)</name>
        <dbReference type="ChEBI" id="CHEBI:18420"/>
    </cofactor>
</comment>
<keyword evidence="25" id="KW-1185">Reference proteome</keyword>
<gene>
    <name evidence="24" type="ORF">HNQ40_000026</name>
</gene>
<keyword evidence="10 17" id="KW-0762">Sugar transport</keyword>
<evidence type="ECO:0000256" key="2">
    <source>
        <dbReference type="ARBA" id="ARBA00001946"/>
    </source>
</evidence>
<dbReference type="Pfam" id="PF02896">
    <property type="entry name" value="PEP-utilizers_C"/>
    <property type="match status" value="1"/>
</dbReference>
<dbReference type="NCBIfam" id="TIGR01417">
    <property type="entry name" value="PTS_I_fam"/>
    <property type="match status" value="1"/>
</dbReference>
<name>A0A7X0LIH9_9BACT</name>
<keyword evidence="14 17" id="KW-0418">Kinase</keyword>
<evidence type="ECO:0000256" key="12">
    <source>
        <dbReference type="ARBA" id="ARBA00022683"/>
    </source>
</evidence>
<dbReference type="GO" id="GO:0016301">
    <property type="term" value="F:kinase activity"/>
    <property type="evidence" value="ECO:0007669"/>
    <property type="project" value="UniProtKB-KW"/>
</dbReference>
<evidence type="ECO:0000256" key="4">
    <source>
        <dbReference type="ARBA" id="ARBA00004496"/>
    </source>
</evidence>
<dbReference type="AlphaFoldDB" id="A0A7X0LIH9"/>
<dbReference type="RefSeq" id="WP_184675171.1">
    <property type="nucleotide sequence ID" value="NZ_JACHGY010000001.1"/>
</dbReference>
<keyword evidence="9 17" id="KW-0963">Cytoplasm</keyword>
<evidence type="ECO:0000256" key="14">
    <source>
        <dbReference type="ARBA" id="ARBA00022777"/>
    </source>
</evidence>
<evidence type="ECO:0000256" key="9">
    <source>
        <dbReference type="ARBA" id="ARBA00022490"/>
    </source>
</evidence>
<dbReference type="InterPro" id="IPR008279">
    <property type="entry name" value="PEP-util_enz_mobile_dom"/>
</dbReference>
<keyword evidence="13 17" id="KW-0479">Metal-binding</keyword>
<feature type="binding site" evidence="19">
    <location>
        <position position="298"/>
    </location>
    <ligand>
        <name>phosphoenolpyruvate</name>
        <dbReference type="ChEBI" id="CHEBI:58702"/>
    </ligand>
</feature>
<organism evidence="24 25">
    <name type="scientific">Algisphaera agarilytica</name>
    <dbReference type="NCBI Taxonomy" id="1385975"/>
    <lineage>
        <taxon>Bacteria</taxon>
        <taxon>Pseudomonadati</taxon>
        <taxon>Planctomycetota</taxon>
        <taxon>Phycisphaerae</taxon>
        <taxon>Phycisphaerales</taxon>
        <taxon>Phycisphaeraceae</taxon>
        <taxon>Algisphaera</taxon>
    </lineage>
</organism>
<comment type="caution">
    <text evidence="24">The sequence shown here is derived from an EMBL/GenBank/DDBJ whole genome shotgun (WGS) entry which is preliminary data.</text>
</comment>
<dbReference type="InterPro" id="IPR008731">
    <property type="entry name" value="PTS_EIN"/>
</dbReference>
<dbReference type="GO" id="GO:0009401">
    <property type="term" value="P:phosphoenolpyruvate-dependent sugar phosphotransferase system"/>
    <property type="evidence" value="ECO:0007669"/>
    <property type="project" value="UniProtKB-KW"/>
</dbReference>
<comment type="function">
    <text evidence="3 17">General (non sugar-specific) component of the phosphoenolpyruvate-dependent sugar phosphotransferase system (sugar PTS). This major carbohydrate active-transport system catalyzes the phosphorylation of incoming sugar substrates concomitantly with their translocation across the cell membrane. Enzyme I transfers the phosphoryl group from phosphoenolpyruvate (PEP) to the phosphoryl carrier protein (HPr).</text>
</comment>
<reference evidence="24 25" key="1">
    <citation type="submission" date="2020-08" db="EMBL/GenBank/DDBJ databases">
        <title>Genomic Encyclopedia of Type Strains, Phase IV (KMG-IV): sequencing the most valuable type-strain genomes for metagenomic binning, comparative biology and taxonomic classification.</title>
        <authorList>
            <person name="Goeker M."/>
        </authorList>
    </citation>
    <scope>NUCLEOTIDE SEQUENCE [LARGE SCALE GENOMIC DNA]</scope>
    <source>
        <strain evidence="24 25">DSM 103725</strain>
    </source>
</reference>
<feature type="domain" description="PEP-utilising enzyme mobile" evidence="21">
    <location>
        <begin position="156"/>
        <end position="227"/>
    </location>
</feature>
<dbReference type="Pfam" id="PF05524">
    <property type="entry name" value="PEP-utilisers_N"/>
    <property type="match status" value="1"/>
</dbReference>
<feature type="domain" description="PEP-utilising enzyme C-terminal" evidence="22">
    <location>
        <begin position="253"/>
        <end position="546"/>
    </location>
</feature>
<dbReference type="InterPro" id="IPR036618">
    <property type="entry name" value="PtsI_HPr-bd_sf"/>
</dbReference>
<sequence>MLVKKGIAVSPGVAIYKAVVLDNEDRPVPRRTIPVALIDHHIRRVDSALEESIKQITEVHQQTTETLGEELAKIFSFHLGMLADPALTDQFRAMVRKERVTAEYAVYSVMTTYAQTFLAHENSYFRDRVGDIYDLKRRVLRQLITSGTNDLSKVDAPSIVIAQDLTPSQTAALDKSKIMGLATDVGGRTSHTAILAHALGIPAIVGLEDLTQRVESGDTVIIDGHRGVIIVEPDAGQLLEYKQEVRRIKKLDAELGKLRDLPAVTKDGTEISLLGNIEFPTEVPDALEKGAVGIGLYRTEFLYLSAEHEPTEEQQYDSYVETIRNLGGKPLTIRTLDLGADKIPESAELAAPMLNERNPFLGLRSIRLCLQNLPMFRTQLRAILRASAEGPVKIMFPLISSVMELRQAKMILQDVKEDLDDQDIPFAENIPVGMMIEVPSAALQAKTFSKEVDFFSIGTNDLIQYTVAVDRANERIANLYSAGHPAVIQLLKDVIRAADRSDTDVSLCGEMAGQPEFIMLLLGLGLRSFSMTPPAIPEVKRLIRSVSLDQCRRVARKAVGFDSDREVLNYLRDEVNKVMPKAFDGRSIGF</sequence>
<dbReference type="GO" id="GO:0008965">
    <property type="term" value="F:phosphoenolpyruvate-protein phosphotransferase activity"/>
    <property type="evidence" value="ECO:0007669"/>
    <property type="project" value="UniProtKB-EC"/>
</dbReference>
<evidence type="ECO:0000256" key="20">
    <source>
        <dbReference type="PIRSR" id="PIRSR000732-3"/>
    </source>
</evidence>
<comment type="similarity">
    <text evidence="5 17">Belongs to the PEP-utilizing enzyme family.</text>
</comment>
<dbReference type="EC" id="2.7.3.9" evidence="6 17"/>
<dbReference type="EMBL" id="JACHGY010000001">
    <property type="protein sequence ID" value="MBB6428220.1"/>
    <property type="molecule type" value="Genomic_DNA"/>
</dbReference>
<feature type="active site" description="Proton donor" evidence="18">
    <location>
        <position position="508"/>
    </location>
</feature>
<evidence type="ECO:0000256" key="17">
    <source>
        <dbReference type="PIRNR" id="PIRNR000732"/>
    </source>
</evidence>
<feature type="binding site" evidence="19">
    <location>
        <begin position="460"/>
        <end position="461"/>
    </location>
    <ligand>
        <name>phosphoenolpyruvate</name>
        <dbReference type="ChEBI" id="CHEBI:58702"/>
    </ligand>
</feature>
<evidence type="ECO:0000259" key="22">
    <source>
        <dbReference type="Pfam" id="PF02896"/>
    </source>
</evidence>
<dbReference type="InterPro" id="IPR036637">
    <property type="entry name" value="Phosphohistidine_dom_sf"/>
</dbReference>
<dbReference type="PRINTS" id="PR01736">
    <property type="entry name" value="PHPHTRNFRASE"/>
</dbReference>
<comment type="subcellular location">
    <subcellularLocation>
        <location evidence="4 17">Cytoplasm</location>
    </subcellularLocation>
</comment>
<dbReference type="InterPro" id="IPR015813">
    <property type="entry name" value="Pyrv/PenolPyrv_kinase-like_dom"/>
</dbReference>
<keyword evidence="15 17" id="KW-0460">Magnesium</keyword>